<keyword evidence="5" id="KW-0175">Coiled coil</keyword>
<feature type="chain" id="PRO_5012719737" description="MRH domain-containing protein" evidence="6">
    <location>
        <begin position="30"/>
        <end position="817"/>
    </location>
</feature>
<evidence type="ECO:0000256" key="2">
    <source>
        <dbReference type="ARBA" id="ARBA00022729"/>
    </source>
</evidence>
<reference evidence="8 9" key="1">
    <citation type="journal article" date="2017" name="Curr. Biol.">
        <title>Genome architecture and evolution of a unichromosomal asexual nematode.</title>
        <authorList>
            <person name="Fradin H."/>
            <person name="Zegar C."/>
            <person name="Gutwein M."/>
            <person name="Lucas J."/>
            <person name="Kovtun M."/>
            <person name="Corcoran D."/>
            <person name="Baugh L.R."/>
            <person name="Kiontke K."/>
            <person name="Gunsalus K."/>
            <person name="Fitch D.H."/>
            <person name="Piano F."/>
        </authorList>
    </citation>
    <scope>NUCLEOTIDE SEQUENCE [LARGE SCALE GENOMIC DNA]</scope>
    <source>
        <strain evidence="8">PF1309</strain>
    </source>
</reference>
<evidence type="ECO:0000256" key="4">
    <source>
        <dbReference type="ARBA" id="ARBA00023157"/>
    </source>
</evidence>
<comment type="subcellular location">
    <subcellularLocation>
        <location evidence="1">Endoplasmic reticulum</location>
    </subcellularLocation>
</comment>
<keyword evidence="2 6" id="KW-0732">Signal</keyword>
<accession>A0A2A2JTJ4</accession>
<feature type="domain" description="MRH" evidence="7">
    <location>
        <begin position="132"/>
        <end position="253"/>
    </location>
</feature>
<evidence type="ECO:0000256" key="3">
    <source>
        <dbReference type="ARBA" id="ARBA00022824"/>
    </source>
</evidence>
<proteinExistence type="predicted"/>
<organism evidence="8 9">
    <name type="scientific">Diploscapter pachys</name>
    <dbReference type="NCBI Taxonomy" id="2018661"/>
    <lineage>
        <taxon>Eukaryota</taxon>
        <taxon>Metazoa</taxon>
        <taxon>Ecdysozoa</taxon>
        <taxon>Nematoda</taxon>
        <taxon>Chromadorea</taxon>
        <taxon>Rhabditida</taxon>
        <taxon>Rhabditina</taxon>
        <taxon>Rhabditomorpha</taxon>
        <taxon>Rhabditoidea</taxon>
        <taxon>Rhabditidae</taxon>
        <taxon>Diploscapter</taxon>
    </lineage>
</organism>
<dbReference type="GO" id="GO:0030968">
    <property type="term" value="P:endoplasmic reticulum unfolded protein response"/>
    <property type="evidence" value="ECO:0007669"/>
    <property type="project" value="InterPro"/>
</dbReference>
<feature type="signal peptide" evidence="6">
    <location>
        <begin position="1"/>
        <end position="29"/>
    </location>
</feature>
<dbReference type="InterPro" id="IPR012913">
    <property type="entry name" value="OS9-like_dom"/>
</dbReference>
<protein>
    <recommendedName>
        <fullName evidence="7">MRH domain-containing protein</fullName>
    </recommendedName>
</protein>
<evidence type="ECO:0000256" key="1">
    <source>
        <dbReference type="ARBA" id="ARBA00004240"/>
    </source>
</evidence>
<dbReference type="Pfam" id="PF07915">
    <property type="entry name" value="PRKCSH"/>
    <property type="match status" value="1"/>
</dbReference>
<dbReference type="PANTHER" id="PTHR15414:SF5">
    <property type="entry name" value="PROTEIN OS-9"/>
    <property type="match status" value="1"/>
</dbReference>
<name>A0A2A2JTJ4_9BILA</name>
<dbReference type="PANTHER" id="PTHR15414">
    <property type="entry name" value="OS-9-RELATED"/>
    <property type="match status" value="1"/>
</dbReference>
<gene>
    <name evidence="8" type="ORF">WR25_19620</name>
</gene>
<evidence type="ECO:0000259" key="7">
    <source>
        <dbReference type="PROSITE" id="PS51914"/>
    </source>
</evidence>
<evidence type="ECO:0000313" key="8">
    <source>
        <dbReference type="EMBL" id="PAV64977.1"/>
    </source>
</evidence>
<dbReference type="InterPro" id="IPR044865">
    <property type="entry name" value="MRH_dom"/>
</dbReference>
<dbReference type="Proteomes" id="UP000218231">
    <property type="component" value="Unassembled WGS sequence"/>
</dbReference>
<dbReference type="InterPro" id="IPR009011">
    <property type="entry name" value="Man6P_isomerase_rcpt-bd_dom_sf"/>
</dbReference>
<dbReference type="EMBL" id="LIAE01010231">
    <property type="protein sequence ID" value="PAV64977.1"/>
    <property type="molecule type" value="Genomic_DNA"/>
</dbReference>
<dbReference type="AlphaFoldDB" id="A0A2A2JTJ4"/>
<dbReference type="OrthoDB" id="448954at2759"/>
<keyword evidence="4" id="KW-1015">Disulfide bond</keyword>
<dbReference type="GO" id="GO:0005788">
    <property type="term" value="C:endoplasmic reticulum lumen"/>
    <property type="evidence" value="ECO:0007669"/>
    <property type="project" value="TreeGrafter"/>
</dbReference>
<comment type="caution">
    <text evidence="8">The sequence shown here is derived from an EMBL/GenBank/DDBJ whole genome shotgun (WGS) entry which is preliminary data.</text>
</comment>
<dbReference type="InterPro" id="IPR045149">
    <property type="entry name" value="OS-9-like"/>
</dbReference>
<keyword evidence="9" id="KW-1185">Reference proteome</keyword>
<evidence type="ECO:0000256" key="5">
    <source>
        <dbReference type="SAM" id="Coils"/>
    </source>
</evidence>
<dbReference type="Gene3D" id="2.70.130.10">
    <property type="entry name" value="Mannose-6-phosphate receptor binding domain"/>
    <property type="match status" value="1"/>
</dbReference>
<feature type="coiled-coil region" evidence="5">
    <location>
        <begin position="285"/>
        <end position="346"/>
    </location>
</feature>
<dbReference type="STRING" id="2018661.A0A2A2JTJ4"/>
<keyword evidence="3" id="KW-0256">Endoplasmic reticulum</keyword>
<sequence>MTFLLHPNRQFEGQFSLLLLLSLVSLSHTGIFDISELRDINYELEIESTPIGIDSEKNIDDYGEQELERLRNEILQSIPKPDDVKYAILTSKTGQKFACHLPSRVPEDDETLVQSYNPKYLSEVVAASFYIKKCIEKNTGWWSYEVCNGKVVRQRHGAKNEADQVENSLGIFAGKYNMPEYTHSTTEQLMYVEEVYEGGTKCDLPDMEKPRKAIIRYECDPLLSTSEAYIDMIDEFKSCEYRITVKVGSLCSLKEFVPPGQRNARNIVCKPYISESAALKYLDKVTEKQKRMSEVKHSLKDLKEAVKSAERRRSAMIRTELYITPYEQRSQIRKKLNEELVKLKTEMFITTWEAATGKERTPKMEATFAELVEETDDDAAYMSAYIDYNSEKHEDRGNLWYYFHDSRWDKSHYPPVLRYVFGRNGLVEKLTTGELSDIPVAMSDFDLKYRQGKTFNFDKIKYKYLREDHLIDQMSNLVPFWVRRVFGHKLYEYDRAFALLPKFIKPDTFFGGFWDMIIAEFVRAVREDIDNTADFNEKAEVREKFILDLHDYMKQISYVFLIMMRIIEKNKLMMAVELERTKDDFAYQTYIGIMFHKHAINFVINGYKPAPHPEEDLEFDEDEYRTRKQKLERKEWAEKISRDFDTYINSIYPDPGLNPSMTKEAIAEGVKEVTKGMDYSMDLQLRRLLWYFEDDIAGEKSILDDEKRTESKYQYNELMKKMGGLQGQDMDNMFTIATNLKDAKELLEEFQNIEGAKIEVQAAVVPLDDMSDFLKLNDLKKDVIEEFFSEELNEIRGELKAKNRQRAYETVVDEDND</sequence>
<dbReference type="SUPFAM" id="SSF50911">
    <property type="entry name" value="Mannose 6-phosphate receptor domain"/>
    <property type="match status" value="1"/>
</dbReference>
<dbReference type="PROSITE" id="PS51914">
    <property type="entry name" value="MRH"/>
    <property type="match status" value="1"/>
</dbReference>
<evidence type="ECO:0000313" key="9">
    <source>
        <dbReference type="Proteomes" id="UP000218231"/>
    </source>
</evidence>
<evidence type="ECO:0000256" key="6">
    <source>
        <dbReference type="SAM" id="SignalP"/>
    </source>
</evidence>
<dbReference type="GO" id="GO:0030970">
    <property type="term" value="P:retrograde protein transport, ER to cytosol"/>
    <property type="evidence" value="ECO:0007669"/>
    <property type="project" value="TreeGrafter"/>
</dbReference>